<comment type="similarity">
    <text evidence="2">In the C-terminal section; belongs to the transpeptidase family.</text>
</comment>
<evidence type="ECO:0000256" key="7">
    <source>
        <dbReference type="ARBA" id="ARBA00022679"/>
    </source>
</evidence>
<keyword evidence="9" id="KW-0511">Multifunctional enzyme</keyword>
<dbReference type="SUPFAM" id="SSF53955">
    <property type="entry name" value="Lysozyme-like"/>
    <property type="match status" value="1"/>
</dbReference>
<dbReference type="Pfam" id="PF00912">
    <property type="entry name" value="Transgly"/>
    <property type="match status" value="1"/>
</dbReference>
<dbReference type="EC" id="2.4.99.28" evidence="10"/>
<dbReference type="GO" id="GO:0030288">
    <property type="term" value="C:outer membrane-bounded periplasmic space"/>
    <property type="evidence" value="ECO:0007669"/>
    <property type="project" value="TreeGrafter"/>
</dbReference>
<evidence type="ECO:0000256" key="2">
    <source>
        <dbReference type="ARBA" id="ARBA00007090"/>
    </source>
</evidence>
<evidence type="ECO:0000256" key="1">
    <source>
        <dbReference type="ARBA" id="ARBA00004752"/>
    </source>
</evidence>
<evidence type="ECO:0000256" key="10">
    <source>
        <dbReference type="ARBA" id="ARBA00044770"/>
    </source>
</evidence>
<keyword evidence="7" id="KW-0808">Transferase</keyword>
<dbReference type="UniPathway" id="UPA00219"/>
<proteinExistence type="inferred from homology"/>
<dbReference type="InterPro" id="IPR001460">
    <property type="entry name" value="PCN-bd_Tpept"/>
</dbReference>
<dbReference type="Gene3D" id="1.10.3810.10">
    <property type="entry name" value="Biosynthetic peptidoglycan transglycosylase-like"/>
    <property type="match status" value="1"/>
</dbReference>
<comment type="similarity">
    <text evidence="3">In the N-terminal section; belongs to the glycosyltransferase 51 family.</text>
</comment>
<dbReference type="InterPro" id="IPR001264">
    <property type="entry name" value="Glyco_trans_51"/>
</dbReference>
<dbReference type="SUPFAM" id="SSF56601">
    <property type="entry name" value="beta-lactamase/transpeptidase-like"/>
    <property type="match status" value="1"/>
</dbReference>
<dbReference type="EMBL" id="UGKT01000001">
    <property type="protein sequence ID" value="STT05754.1"/>
    <property type="molecule type" value="Genomic_DNA"/>
</dbReference>
<accession>A0A377VBM1</accession>
<evidence type="ECO:0000256" key="8">
    <source>
        <dbReference type="ARBA" id="ARBA00022801"/>
    </source>
</evidence>
<dbReference type="InterPro" id="IPR012338">
    <property type="entry name" value="Beta-lactam/transpept-like"/>
</dbReference>
<dbReference type="GO" id="GO:0006508">
    <property type="term" value="P:proteolysis"/>
    <property type="evidence" value="ECO:0007669"/>
    <property type="project" value="UniProtKB-KW"/>
</dbReference>
<dbReference type="Gene3D" id="3.40.710.10">
    <property type="entry name" value="DD-peptidase/beta-lactamase superfamily"/>
    <property type="match status" value="1"/>
</dbReference>
<comment type="pathway">
    <text evidence="1">Cell wall biogenesis; peptidoglycan biosynthesis.</text>
</comment>
<evidence type="ECO:0000256" key="4">
    <source>
        <dbReference type="ARBA" id="ARBA00022645"/>
    </source>
</evidence>
<evidence type="ECO:0000256" key="11">
    <source>
        <dbReference type="ARBA" id="ARBA00049902"/>
    </source>
</evidence>
<dbReference type="InterPro" id="IPR050396">
    <property type="entry name" value="Glycosyltr_51/Transpeptidase"/>
</dbReference>
<dbReference type="Pfam" id="PF00905">
    <property type="entry name" value="Transpeptidase"/>
    <property type="match status" value="1"/>
</dbReference>
<dbReference type="InterPro" id="IPR023346">
    <property type="entry name" value="Lysozyme-like_dom_sf"/>
</dbReference>
<gene>
    <name evidence="14" type="primary">ponA</name>
    <name evidence="14" type="ORF">NCTC13443_05679</name>
</gene>
<dbReference type="InterPro" id="IPR036950">
    <property type="entry name" value="PBP_transglycosylase"/>
</dbReference>
<dbReference type="GO" id="GO:0008955">
    <property type="term" value="F:peptidoglycan glycosyltransferase activity"/>
    <property type="evidence" value="ECO:0007669"/>
    <property type="project" value="UniProtKB-EC"/>
</dbReference>
<evidence type="ECO:0000256" key="6">
    <source>
        <dbReference type="ARBA" id="ARBA00022676"/>
    </source>
</evidence>
<protein>
    <recommendedName>
        <fullName evidence="10">peptidoglycan glycosyltransferase</fullName>
        <ecNumber evidence="10">2.4.99.28</ecNumber>
    </recommendedName>
</protein>
<dbReference type="FunFam" id="1.10.3810.10:FF:000006">
    <property type="entry name" value="Penicillin-binding protein 1C"/>
    <property type="match status" value="1"/>
</dbReference>
<evidence type="ECO:0000259" key="13">
    <source>
        <dbReference type="Pfam" id="PF00912"/>
    </source>
</evidence>
<evidence type="ECO:0000313" key="14">
    <source>
        <dbReference type="EMBL" id="STT05754.1"/>
    </source>
</evidence>
<reference evidence="14 15" key="1">
    <citation type="submission" date="2018-06" db="EMBL/GenBank/DDBJ databases">
        <authorList>
            <consortium name="Pathogen Informatics"/>
            <person name="Doyle S."/>
        </authorList>
    </citation>
    <scope>NUCLEOTIDE SEQUENCE [LARGE SCALE GENOMIC DNA]</scope>
    <source>
        <strain evidence="14 15">NCTC13443</strain>
    </source>
</reference>
<evidence type="ECO:0000259" key="12">
    <source>
        <dbReference type="Pfam" id="PF00905"/>
    </source>
</evidence>
<dbReference type="FunFam" id="3.40.710.10:FF:000021">
    <property type="entry name" value="Penicillin-binding protein 1C"/>
    <property type="match status" value="1"/>
</dbReference>
<dbReference type="NCBIfam" id="TIGR02073">
    <property type="entry name" value="PBP_1c"/>
    <property type="match status" value="1"/>
</dbReference>
<keyword evidence="8" id="KW-0378">Hydrolase</keyword>
<dbReference type="PANTHER" id="PTHR32282:SF15">
    <property type="entry name" value="PENICILLIN-BINDING PROTEIN 1C"/>
    <property type="match status" value="1"/>
</dbReference>
<keyword evidence="6" id="KW-0328">Glycosyltransferase</keyword>
<organism evidence="14 15">
    <name type="scientific">Klebsiella pneumoniae</name>
    <dbReference type="NCBI Taxonomy" id="573"/>
    <lineage>
        <taxon>Bacteria</taxon>
        <taxon>Pseudomonadati</taxon>
        <taxon>Pseudomonadota</taxon>
        <taxon>Gammaproteobacteria</taxon>
        <taxon>Enterobacterales</taxon>
        <taxon>Enterobacteriaceae</taxon>
        <taxon>Klebsiella/Raoultella group</taxon>
        <taxon>Klebsiella</taxon>
        <taxon>Klebsiella pneumoniae complex</taxon>
    </lineage>
</organism>
<dbReference type="AlphaFoldDB" id="A0A377VBM1"/>
<dbReference type="GO" id="GO:0008658">
    <property type="term" value="F:penicillin binding"/>
    <property type="evidence" value="ECO:0007669"/>
    <property type="project" value="InterPro"/>
</dbReference>
<feature type="domain" description="Penicillin-binding protein transpeptidase" evidence="12">
    <location>
        <begin position="302"/>
        <end position="516"/>
    </location>
</feature>
<dbReference type="GO" id="GO:0004180">
    <property type="term" value="F:carboxypeptidase activity"/>
    <property type="evidence" value="ECO:0007669"/>
    <property type="project" value="UniProtKB-KW"/>
</dbReference>
<sequence length="530" mass="58822">MRVLPRVKRRWRWLAAFIFLLWLAVLAADRLWPLPLHDVTPARVVVAEDGTPLWRFADAQGVWRYPVTLADVSPRYLQALIQYEDRWFWRHPGVNPFAVLRAAWQDLTSGRVISGGSTLTMQVARLLDPHPRTFGGKLRQLWRALQLEWHLSKSDILTLYLNRAPFGGTLQGIGAASWAYLGKSPARLSYGEAALLAVLPQAPSRLRPDRWPQRAQAARDKVLTRMVSQGVWPEQAVKEAVEEPVWLFPRQMPQLAPLFSRRALATSRDEKVVTTLDAGLQRQLEDLALNWKSRLPPRSSLAMVVVDHTDMKVRGWVGSADITDDSRFGHIDMVSAVRSPGSVLKPFIYAMAMDEGLIHPASLLQDVPRRFSDYRPGNFDSGFHGPVSASEALVRSLNLPAVQVLEAYGPKRFAANLRNAGLPLTLPAGAEPNLSLILGGAGARLEDIVAAYSAFARHGKAARLRLKPSDPLTERALMSPGAAWIVRRILAGEAQPVPDASLPQAVPLAWKTGTSYGYRDAWASASMRDI</sequence>
<evidence type="ECO:0000256" key="9">
    <source>
        <dbReference type="ARBA" id="ARBA00023268"/>
    </source>
</evidence>
<feature type="domain" description="Glycosyl transferase family 51" evidence="13">
    <location>
        <begin position="60"/>
        <end position="226"/>
    </location>
</feature>
<keyword evidence="5" id="KW-0645">Protease</keyword>
<name>A0A377VBM1_KLEPN</name>
<dbReference type="Proteomes" id="UP000255518">
    <property type="component" value="Unassembled WGS sequence"/>
</dbReference>
<evidence type="ECO:0000256" key="5">
    <source>
        <dbReference type="ARBA" id="ARBA00022670"/>
    </source>
</evidence>
<dbReference type="PANTHER" id="PTHR32282">
    <property type="entry name" value="BINDING PROTEIN TRANSPEPTIDASE, PUTATIVE-RELATED"/>
    <property type="match status" value="1"/>
</dbReference>
<dbReference type="GO" id="GO:0009252">
    <property type="term" value="P:peptidoglycan biosynthetic process"/>
    <property type="evidence" value="ECO:0007669"/>
    <property type="project" value="UniProtKB-UniPathway"/>
</dbReference>
<evidence type="ECO:0000256" key="3">
    <source>
        <dbReference type="ARBA" id="ARBA00007739"/>
    </source>
</evidence>
<dbReference type="InterPro" id="IPR011815">
    <property type="entry name" value="PBP_1c"/>
</dbReference>
<keyword evidence="4" id="KW-0121">Carboxypeptidase</keyword>
<evidence type="ECO:0000313" key="15">
    <source>
        <dbReference type="Proteomes" id="UP000255518"/>
    </source>
</evidence>
<comment type="catalytic activity">
    <reaction evidence="11">
        <text>[GlcNAc-(1-&gt;4)-Mur2Ac(oyl-L-Ala-gamma-D-Glu-L-Lys-D-Ala-D-Ala)](n)-di-trans,octa-cis-undecaprenyl diphosphate + beta-D-GlcNAc-(1-&gt;4)-Mur2Ac(oyl-L-Ala-gamma-D-Glu-L-Lys-D-Ala-D-Ala)-di-trans,octa-cis-undecaprenyl diphosphate = [GlcNAc-(1-&gt;4)-Mur2Ac(oyl-L-Ala-gamma-D-Glu-L-Lys-D-Ala-D-Ala)](n+1)-di-trans,octa-cis-undecaprenyl diphosphate + di-trans,octa-cis-undecaprenyl diphosphate + H(+)</text>
        <dbReference type="Rhea" id="RHEA:23708"/>
        <dbReference type="Rhea" id="RHEA-COMP:9602"/>
        <dbReference type="Rhea" id="RHEA-COMP:9603"/>
        <dbReference type="ChEBI" id="CHEBI:15378"/>
        <dbReference type="ChEBI" id="CHEBI:58405"/>
        <dbReference type="ChEBI" id="CHEBI:60033"/>
        <dbReference type="ChEBI" id="CHEBI:78435"/>
        <dbReference type="EC" id="2.4.99.28"/>
    </reaction>
</comment>